<evidence type="ECO:0000313" key="4">
    <source>
        <dbReference type="Proteomes" id="UP000236630"/>
    </source>
</evidence>
<evidence type="ECO:0000313" key="3">
    <source>
        <dbReference type="EMBL" id="GAY63467.1"/>
    </source>
</evidence>
<evidence type="ECO:0000259" key="2">
    <source>
        <dbReference type="Pfam" id="PF03107"/>
    </source>
</evidence>
<accession>A0A2H5QFQ8</accession>
<dbReference type="AlphaFoldDB" id="A0A2H5QFQ8"/>
<protein>
    <recommendedName>
        <fullName evidence="2">DC1 domain-containing protein</fullName>
    </recommendedName>
</protein>
<comment type="caution">
    <text evidence="3">The sequence shown here is derived from an EMBL/GenBank/DDBJ whole genome shotgun (WGS) entry which is preliminary data.</text>
</comment>
<gene>
    <name evidence="3" type="ORF">CUMW_225870</name>
</gene>
<organism evidence="3 4">
    <name type="scientific">Citrus unshiu</name>
    <name type="common">Satsuma mandarin</name>
    <name type="synonym">Citrus nobilis var. unshiu</name>
    <dbReference type="NCBI Taxonomy" id="55188"/>
    <lineage>
        <taxon>Eukaryota</taxon>
        <taxon>Viridiplantae</taxon>
        <taxon>Streptophyta</taxon>
        <taxon>Embryophyta</taxon>
        <taxon>Tracheophyta</taxon>
        <taxon>Spermatophyta</taxon>
        <taxon>Magnoliopsida</taxon>
        <taxon>eudicotyledons</taxon>
        <taxon>Gunneridae</taxon>
        <taxon>Pentapetalae</taxon>
        <taxon>rosids</taxon>
        <taxon>malvids</taxon>
        <taxon>Sapindales</taxon>
        <taxon>Rutaceae</taxon>
        <taxon>Aurantioideae</taxon>
        <taxon>Citrus</taxon>
    </lineage>
</organism>
<name>A0A2H5QFQ8_CITUN</name>
<evidence type="ECO:0000256" key="1">
    <source>
        <dbReference type="ARBA" id="ARBA00022737"/>
    </source>
</evidence>
<dbReference type="Pfam" id="PF03107">
    <property type="entry name" value="C1_2"/>
    <property type="match status" value="1"/>
</dbReference>
<keyword evidence="4" id="KW-1185">Reference proteome</keyword>
<feature type="domain" description="DC1" evidence="2">
    <location>
        <begin position="79"/>
        <end position="125"/>
    </location>
</feature>
<keyword evidence="1" id="KW-0677">Repeat</keyword>
<dbReference type="InterPro" id="IPR004146">
    <property type="entry name" value="DC1"/>
</dbReference>
<proteinExistence type="predicted"/>
<dbReference type="Proteomes" id="UP000236630">
    <property type="component" value="Unassembled WGS sequence"/>
</dbReference>
<sequence>MVVIDANFIFTSPVPSNREKRSIPSTDILSPSIECHGCKLIPPNRVTSLKLGALYVRCVKCNFNRHCPLSKTIQLDDIHHHRLTLKDNFDDIFDDFDDGEYCCDVCEIRRDSEECVYHCEECHFVAS</sequence>
<reference evidence="3 4" key="1">
    <citation type="journal article" date="2017" name="Front. Genet.">
        <title>Draft sequencing of the heterozygous diploid genome of Satsuma (Citrus unshiu Marc.) using a hybrid assembly approach.</title>
        <authorList>
            <person name="Shimizu T."/>
            <person name="Tanizawa Y."/>
            <person name="Mochizuki T."/>
            <person name="Nagasaki H."/>
            <person name="Yoshioka T."/>
            <person name="Toyoda A."/>
            <person name="Fujiyama A."/>
            <person name="Kaminuma E."/>
            <person name="Nakamura Y."/>
        </authorList>
    </citation>
    <scope>NUCLEOTIDE SEQUENCE [LARGE SCALE GENOMIC DNA]</scope>
    <source>
        <strain evidence="4">cv. Miyagawa wase</strain>
    </source>
</reference>
<dbReference type="EMBL" id="BDQV01000355">
    <property type="protein sequence ID" value="GAY63467.1"/>
    <property type="molecule type" value="Genomic_DNA"/>
</dbReference>